<dbReference type="EMBL" id="NXIB02000014">
    <property type="protein sequence ID" value="PHX56686.1"/>
    <property type="molecule type" value="Genomic_DNA"/>
</dbReference>
<evidence type="ECO:0000313" key="1">
    <source>
        <dbReference type="EMBL" id="PHX56686.1"/>
    </source>
</evidence>
<protein>
    <recommendedName>
        <fullName evidence="3">Type I restriction enzyme R protein N-terminal domain-containing protein</fullName>
    </recommendedName>
</protein>
<dbReference type="RefSeq" id="WP_096828563.1">
    <property type="nucleotide sequence ID" value="NZ_NXIB02000014.1"/>
</dbReference>
<evidence type="ECO:0000313" key="2">
    <source>
        <dbReference type="Proteomes" id="UP000226442"/>
    </source>
</evidence>
<evidence type="ECO:0008006" key="3">
    <source>
        <dbReference type="Google" id="ProtNLM"/>
    </source>
</evidence>
<dbReference type="OrthoDB" id="466093at2"/>
<reference evidence="1" key="1">
    <citation type="submission" date="2017-10" db="EMBL/GenBank/DDBJ databases">
        <title>Draft genome sequence of the planktic cyanobacteria Tychonema bourrellyi isolated from alpine lentic freshwater.</title>
        <authorList>
            <person name="Tett A."/>
            <person name="Armanini F."/>
            <person name="Asnicar F."/>
            <person name="Boscaini A."/>
            <person name="Pasolli E."/>
            <person name="Zolfo M."/>
            <person name="Donati C."/>
            <person name="Salmaso N."/>
            <person name="Segata N."/>
        </authorList>
    </citation>
    <scope>NUCLEOTIDE SEQUENCE</scope>
    <source>
        <strain evidence="1">FEM_GT703</strain>
    </source>
</reference>
<keyword evidence="2" id="KW-1185">Reference proteome</keyword>
<sequence>MTKQKILDEGREYTFRSYFELPYETDQILAEFDYSLIVGNLSLPHTSKQLAEIASLKQRITATLPFVSLSSETARRESLVSPILLDLVRYCQCQLRFEYTLNVNSWLKGNLDYLVKSNQELLVIEAKNDDMTRGFTQLAVQLIAMSHVEDQNIFYGAVTMGEVWRFGKLDRNQKTIFRDIHLFRVPDDLDDLLKVMVGILDGDEI</sequence>
<organism evidence="1 2">
    <name type="scientific">Tychonema bourrellyi FEM_GT703</name>
    <dbReference type="NCBI Taxonomy" id="2040638"/>
    <lineage>
        <taxon>Bacteria</taxon>
        <taxon>Bacillati</taxon>
        <taxon>Cyanobacteriota</taxon>
        <taxon>Cyanophyceae</taxon>
        <taxon>Oscillatoriophycideae</taxon>
        <taxon>Oscillatoriales</taxon>
        <taxon>Microcoleaceae</taxon>
        <taxon>Tychonema</taxon>
    </lineage>
</organism>
<accession>A0A2G4F4K6</accession>
<dbReference type="AlphaFoldDB" id="A0A2G4F4K6"/>
<comment type="caution">
    <text evidence="1">The sequence shown here is derived from an EMBL/GenBank/DDBJ whole genome shotgun (WGS) entry which is preliminary data.</text>
</comment>
<gene>
    <name evidence="1" type="ORF">CP500_004115</name>
</gene>
<proteinExistence type="predicted"/>
<name>A0A2G4F4K6_9CYAN</name>
<dbReference type="Proteomes" id="UP000226442">
    <property type="component" value="Unassembled WGS sequence"/>
</dbReference>